<reference evidence="1" key="1">
    <citation type="submission" date="2021-03" db="EMBL/GenBank/DDBJ databases">
        <title>Proteiniclasticum marinus sp. nov., isolated from tidal flat sediment.</title>
        <authorList>
            <person name="Namirimu T."/>
            <person name="Yang J.-A."/>
            <person name="Yang S.-H."/>
            <person name="Kim Y.-J."/>
            <person name="Kwon K.K."/>
        </authorList>
    </citation>
    <scope>NUCLEOTIDE SEQUENCE</scope>
    <source>
        <strain evidence="1">SCR006</strain>
    </source>
</reference>
<dbReference type="RefSeq" id="WP_207598931.1">
    <property type="nucleotide sequence ID" value="NZ_JAFNJU010000003.1"/>
</dbReference>
<organism evidence="1 2">
    <name type="scientific">Proteiniclasticum aestuarii</name>
    <dbReference type="NCBI Taxonomy" id="2817862"/>
    <lineage>
        <taxon>Bacteria</taxon>
        <taxon>Bacillati</taxon>
        <taxon>Bacillota</taxon>
        <taxon>Clostridia</taxon>
        <taxon>Eubacteriales</taxon>
        <taxon>Clostridiaceae</taxon>
        <taxon>Proteiniclasticum</taxon>
    </lineage>
</organism>
<dbReference type="Proteomes" id="UP000664218">
    <property type="component" value="Unassembled WGS sequence"/>
</dbReference>
<dbReference type="AlphaFoldDB" id="A0A939KIR7"/>
<dbReference type="EMBL" id="JAFNJU010000003">
    <property type="protein sequence ID" value="MBO1264418.1"/>
    <property type="molecule type" value="Genomic_DNA"/>
</dbReference>
<evidence type="ECO:0000313" key="1">
    <source>
        <dbReference type="EMBL" id="MBO1264418.1"/>
    </source>
</evidence>
<accession>A0A939KIR7</accession>
<sequence length="122" mass="14598">MDHYVKINYIVDLPLNETLKGNFERYLEDIGKSREGYKNYLMEQFLKDSVRDLLEEIREDYRNFDGAFVLNMRNERIKGIFKSSMLVKASVDEPLRRKFFQRFTELTGGEDLRVEINLNCMI</sequence>
<evidence type="ECO:0000313" key="2">
    <source>
        <dbReference type="Proteomes" id="UP000664218"/>
    </source>
</evidence>
<gene>
    <name evidence="1" type="ORF">J3A84_05105</name>
</gene>
<proteinExistence type="predicted"/>
<name>A0A939KIR7_9CLOT</name>
<comment type="caution">
    <text evidence="1">The sequence shown here is derived from an EMBL/GenBank/DDBJ whole genome shotgun (WGS) entry which is preliminary data.</text>
</comment>
<keyword evidence="2" id="KW-1185">Reference proteome</keyword>
<protein>
    <submittedName>
        <fullName evidence="1">Uncharacterized protein</fullName>
    </submittedName>
</protein>